<proteinExistence type="predicted"/>
<evidence type="ECO:0000313" key="2">
    <source>
        <dbReference type="Proteomes" id="UP000014155"/>
    </source>
</evidence>
<evidence type="ECO:0008006" key="3">
    <source>
        <dbReference type="Google" id="ProtNLM"/>
    </source>
</evidence>
<evidence type="ECO:0000313" key="1">
    <source>
        <dbReference type="EMBL" id="EMS70171.1"/>
    </source>
</evidence>
<accession>S0FIY0</accession>
<dbReference type="Proteomes" id="UP000014155">
    <property type="component" value="Unassembled WGS sequence"/>
</dbReference>
<name>S0FIY0_RUMCE</name>
<comment type="caution">
    <text evidence="1">The sequence shown here is derived from an EMBL/GenBank/DDBJ whole genome shotgun (WGS) entry which is preliminary data.</text>
</comment>
<keyword evidence="2" id="KW-1185">Reference proteome</keyword>
<protein>
    <recommendedName>
        <fullName evidence="3">Butirosin biosynthesis protein H N-terminal domain-containing protein</fullName>
    </recommendedName>
</protein>
<sequence length="362" mass="41989">MKKSDLKDLSFFKEKDGTPDMFSLQLNCFEASVYNILLNQFKLDKKLIAALFIRDVNPTFWRNSTTGVFRLYNLSRNLVSLWTKYVRVNTYVREGDSGAVGFIESLLDQGHMVILDTVFEILSFYSKYNPDFDMKDFRPGVDDHNNIILCHDTENFYYVEKLPYTVTMENYIPYESNAQIGVISKREIEKACSHYMRCCTVEADVGNLTGNAFKTEVAGLFHAIAGNFLAPEVQDGLYTRYYGKEAMERFAELCDEGCSLEAYYKTEGWPMLDRICFDIWMIHGARTILLEYINIMNGDMGYSGDPQLLKGKIIETKEQWELIETILNKMLRTKKPLDRNIGDRIRQLLAEEIELIELLKLF</sequence>
<reference evidence="1 2" key="1">
    <citation type="journal article" date="2013" name="Genome Announc.">
        <title>Draft Genome Sequence of the Cellulolytic, Mesophilic, Anaerobic Bacterium Clostridium termitidis Strain CT1112 (DSM 5398).</title>
        <authorList>
            <person name="Lal S."/>
            <person name="Ramachandran U."/>
            <person name="Zhang X."/>
            <person name="Munir R."/>
            <person name="Sparling R."/>
            <person name="Levin D.B."/>
        </authorList>
    </citation>
    <scope>NUCLEOTIDE SEQUENCE [LARGE SCALE GENOMIC DNA]</scope>
    <source>
        <strain evidence="1 2">CT1112</strain>
    </source>
</reference>
<dbReference type="RefSeq" id="WP_004628983.1">
    <property type="nucleotide sequence ID" value="NZ_AORV01000059.1"/>
</dbReference>
<organism evidence="1 2">
    <name type="scientific">Ruminiclostridium cellobioparum subsp. termitidis CT1112</name>
    <dbReference type="NCBI Taxonomy" id="1195236"/>
    <lineage>
        <taxon>Bacteria</taxon>
        <taxon>Bacillati</taxon>
        <taxon>Bacillota</taxon>
        <taxon>Clostridia</taxon>
        <taxon>Eubacteriales</taxon>
        <taxon>Oscillospiraceae</taxon>
        <taxon>Ruminiclostridium</taxon>
    </lineage>
</organism>
<dbReference type="STRING" id="1195236.CTER_4112"/>
<dbReference type="AlphaFoldDB" id="S0FIY0"/>
<gene>
    <name evidence="1" type="ORF">CTER_4112</name>
</gene>
<dbReference type="EMBL" id="AORV01000059">
    <property type="protein sequence ID" value="EMS70171.1"/>
    <property type="molecule type" value="Genomic_DNA"/>
</dbReference>
<dbReference type="PATRIC" id="fig|1195236.3.peg.4328"/>